<dbReference type="InParanoid" id="A0A084Q7V2"/>
<dbReference type="STRING" id="1283841.A0A084Q7V2"/>
<proteinExistence type="predicted"/>
<reference evidence="1 2" key="1">
    <citation type="journal article" date="2014" name="BMC Genomics">
        <title>Comparative genome sequencing reveals chemotype-specific gene clusters in the toxigenic black mold Stachybotrys.</title>
        <authorList>
            <person name="Semeiks J."/>
            <person name="Borek D."/>
            <person name="Otwinowski Z."/>
            <person name="Grishin N.V."/>
        </authorList>
    </citation>
    <scope>NUCLEOTIDE SEQUENCE [LARGE SCALE GENOMIC DNA]</scope>
    <source>
        <strain evidence="1 2">IBT 40285</strain>
    </source>
</reference>
<organism evidence="1 2">
    <name type="scientific">Stachybotrys chlorohalonatus (strain IBT 40285)</name>
    <dbReference type="NCBI Taxonomy" id="1283841"/>
    <lineage>
        <taxon>Eukaryota</taxon>
        <taxon>Fungi</taxon>
        <taxon>Dikarya</taxon>
        <taxon>Ascomycota</taxon>
        <taxon>Pezizomycotina</taxon>
        <taxon>Sordariomycetes</taxon>
        <taxon>Hypocreomycetidae</taxon>
        <taxon>Hypocreales</taxon>
        <taxon>Stachybotryaceae</taxon>
        <taxon>Stachybotrys</taxon>
    </lineage>
</organism>
<keyword evidence="2" id="KW-1185">Reference proteome</keyword>
<evidence type="ECO:0000313" key="1">
    <source>
        <dbReference type="EMBL" id="KFA60037.1"/>
    </source>
</evidence>
<dbReference type="OrthoDB" id="21502at2759"/>
<name>A0A084Q7V2_STAC4</name>
<dbReference type="OMA" id="MHICEPW"/>
<sequence length="487" mass="53637">MAQAETAAAPSPSGVKVVSLKPIDQRSVVRQIRTLVFFAVKANLDVEALRASLDTLIRLHLPILGASVKRGAAKGDLDAYHYPERYPDDAVLFAWSAVSVDTTLEAAGLLPDVSKPKGAVVWGRKIPDFEAAWTPQDWPRECRDDKPDTPLLLVHVTRYQDATVVSLNIPHFVSDQKGIASMMTAWLLVAGGKPPPQFVNLGVHDLDGPADLPSSELRKKGTYRLKSKGEHIRTIIGFMPDIIRNREEERRLLFLSAATVTSLRDKCNKELGAKYGKDGLSLTNGDIVSAVLVKVAFYPCLCTSTTQDHLLTLGQDIPPESQENKENDHLRNCQRIAYAGARFEFSNKTPLAEIARHHRQAIIETVKEASIERSFAISKKTLEGGFVFPIGEPGDLPYHMTNWSSAWHDIDFSSVVTGQVDSSGAVAEKPSVLVLGHAVERGHGIHRLQCPIMCKAEGGYWCDYSTSAKNMNLIDELLEKDPFLESL</sequence>
<dbReference type="EMBL" id="KL661942">
    <property type="protein sequence ID" value="KFA60037.1"/>
    <property type="molecule type" value="Genomic_DNA"/>
</dbReference>
<gene>
    <name evidence="1" type="ORF">S40285_08934</name>
</gene>
<dbReference type="InterPro" id="IPR023213">
    <property type="entry name" value="CAT-like_dom_sf"/>
</dbReference>
<dbReference type="Proteomes" id="UP000028524">
    <property type="component" value="Unassembled WGS sequence"/>
</dbReference>
<protein>
    <submittedName>
        <fullName evidence="1">Uncharacterized protein</fullName>
    </submittedName>
</protein>
<accession>A0A084Q7V2</accession>
<dbReference type="Gene3D" id="3.30.559.10">
    <property type="entry name" value="Chloramphenicol acetyltransferase-like domain"/>
    <property type="match status" value="1"/>
</dbReference>
<dbReference type="AlphaFoldDB" id="A0A084Q7V2"/>
<dbReference type="HOGENOM" id="CLU_043706_0_0_1"/>
<evidence type="ECO:0000313" key="2">
    <source>
        <dbReference type="Proteomes" id="UP000028524"/>
    </source>
</evidence>